<evidence type="ECO:0000256" key="6">
    <source>
        <dbReference type="ARBA" id="ARBA00023136"/>
    </source>
</evidence>
<evidence type="ECO:0000256" key="2">
    <source>
        <dbReference type="ARBA" id="ARBA00022448"/>
    </source>
</evidence>
<dbReference type="Pfam" id="PF11801">
    <property type="entry name" value="Tom37_C"/>
    <property type="match status" value="1"/>
</dbReference>
<keyword evidence="5" id="KW-0496">Mitochondrion</keyword>
<dbReference type="GO" id="GO:0007005">
    <property type="term" value="P:mitochondrion organization"/>
    <property type="evidence" value="ECO:0007669"/>
    <property type="project" value="TreeGrafter"/>
</dbReference>
<dbReference type="AlphaFoldDB" id="A0A060T7F1"/>
<gene>
    <name evidence="9" type="ORF">GNLVRS02_ARAD1C27830g</name>
</gene>
<keyword evidence="3" id="KW-1000">Mitochondrion outer membrane</keyword>
<sequence length="291" mass="32480">MELHIWGSDRKDPVSFTPECVAAVWLVELLGVKVVRVVASSNPNISPSGVLPALRDSDSGQVYGGFLSIWRYLKSIGYNVDSDCGQTPAQCAESTALLAYLDSTLGIVSSYLLYLHKNNYENYTRPLFTKLVPFPMQYSMPWAQYELVSRRCSDLAPSNTKAGQKELEIDSPLVRKMQEEQKEKRSNLESAKENIKLLNYASQVLDKLQSKLTPNLVGANLCTADVLLLAHLHLYMSPQLPDRSIKSVVEQFPKLVEYYGQGVKKVNAVDVKIEQPTGRDVPSLANAILNW</sequence>
<evidence type="ECO:0000256" key="5">
    <source>
        <dbReference type="ARBA" id="ARBA00023128"/>
    </source>
</evidence>
<accession>A0A060T7F1</accession>
<reference evidence="9" key="2">
    <citation type="submission" date="2014-06" db="EMBL/GenBank/DDBJ databases">
        <title>The complete genome of Blastobotrys (Arxula) adeninivorans LS3 - a yeast of biotechnological interest.</title>
        <authorList>
            <person name="Kunze G."/>
            <person name="Gaillardin C."/>
            <person name="Czernicka M."/>
            <person name="Durrens P."/>
            <person name="Martin T."/>
            <person name="Boer E."/>
            <person name="Gabaldon T."/>
            <person name="Cruz J."/>
            <person name="Talla E."/>
            <person name="Marck C."/>
            <person name="Goffeau A."/>
            <person name="Barbe V."/>
            <person name="Baret P."/>
            <person name="Baronian K."/>
            <person name="Beier S."/>
            <person name="Bleykasten C."/>
            <person name="Bode R."/>
            <person name="Casaregola S."/>
            <person name="Despons L."/>
            <person name="Fairhead C."/>
            <person name="Giersberg M."/>
            <person name="Gierski P."/>
            <person name="Hahnel U."/>
            <person name="Hartmann A."/>
            <person name="Jankowska D."/>
            <person name="Jubin C."/>
            <person name="Jung P."/>
            <person name="Lafontaine I."/>
            <person name="Leh-Louis V."/>
            <person name="Lemaire M."/>
            <person name="Marcet-Houben M."/>
            <person name="Mascher M."/>
            <person name="Morel G."/>
            <person name="Richard G.-F."/>
            <person name="Riechen J."/>
            <person name="Sacerdot C."/>
            <person name="Sarkar A."/>
            <person name="Savel G."/>
            <person name="Schacherer J."/>
            <person name="Sherman D."/>
            <person name="Straub M.-L."/>
            <person name="Stein N."/>
            <person name="Thierry A."/>
            <person name="Trautwein-Schult A."/>
            <person name="Westhof E."/>
            <person name="Worch S."/>
            <person name="Dujon B."/>
            <person name="Souciet J.-L."/>
            <person name="Wincker P."/>
            <person name="Scholz U."/>
            <person name="Neuveglise N."/>
        </authorList>
    </citation>
    <scope>NUCLEOTIDE SEQUENCE</scope>
    <source>
        <strain evidence="9">LS3</strain>
    </source>
</reference>
<proteinExistence type="predicted"/>
<evidence type="ECO:0000256" key="4">
    <source>
        <dbReference type="ARBA" id="ARBA00022927"/>
    </source>
</evidence>
<dbReference type="GO" id="GO:0001401">
    <property type="term" value="C:SAM complex"/>
    <property type="evidence" value="ECO:0007669"/>
    <property type="project" value="InterPro"/>
</dbReference>
<reference evidence="9" key="1">
    <citation type="submission" date="2014-02" db="EMBL/GenBank/DDBJ databases">
        <authorList>
            <person name="Genoscope - CEA"/>
        </authorList>
    </citation>
    <scope>NUCLEOTIDE SEQUENCE</scope>
    <source>
        <strain evidence="9">LS3</strain>
    </source>
</reference>
<dbReference type="PhylomeDB" id="A0A060T7F1"/>
<dbReference type="InterPro" id="IPR050931">
    <property type="entry name" value="Mito_Protein_Transport_Metaxin"/>
</dbReference>
<organism evidence="9">
    <name type="scientific">Blastobotrys adeninivorans</name>
    <name type="common">Yeast</name>
    <name type="synonym">Arxula adeninivorans</name>
    <dbReference type="NCBI Taxonomy" id="409370"/>
    <lineage>
        <taxon>Eukaryota</taxon>
        <taxon>Fungi</taxon>
        <taxon>Dikarya</taxon>
        <taxon>Ascomycota</taxon>
        <taxon>Saccharomycotina</taxon>
        <taxon>Dipodascomycetes</taxon>
        <taxon>Dipodascales</taxon>
        <taxon>Trichomonascaceae</taxon>
        <taxon>Blastobotrys</taxon>
    </lineage>
</organism>
<keyword evidence="2" id="KW-0813">Transport</keyword>
<evidence type="ECO:0000313" key="9">
    <source>
        <dbReference type="EMBL" id="CDP35111.1"/>
    </source>
</evidence>
<dbReference type="EMBL" id="HG937693">
    <property type="protein sequence ID" value="CDP35111.1"/>
    <property type="molecule type" value="Genomic_DNA"/>
</dbReference>
<comment type="subcellular location">
    <subcellularLocation>
        <location evidence="1">Mitochondrion outer membrane</location>
    </subcellularLocation>
</comment>
<evidence type="ECO:0000259" key="7">
    <source>
        <dbReference type="Pfam" id="PF10568"/>
    </source>
</evidence>
<dbReference type="PANTHER" id="PTHR12289">
    <property type="entry name" value="METAXIN RELATED"/>
    <property type="match status" value="1"/>
</dbReference>
<dbReference type="Pfam" id="PF10568">
    <property type="entry name" value="Tom37"/>
    <property type="match status" value="1"/>
</dbReference>
<evidence type="ECO:0000256" key="3">
    <source>
        <dbReference type="ARBA" id="ARBA00022787"/>
    </source>
</evidence>
<keyword evidence="6" id="KW-0472">Membrane</keyword>
<feature type="domain" description="Mitochondrial outer membrane transport complex Sam37/metaxin N-terminal" evidence="7">
    <location>
        <begin position="20"/>
        <end position="143"/>
    </location>
</feature>
<dbReference type="InterPro" id="IPR019564">
    <property type="entry name" value="Sam37/metaxin_N"/>
</dbReference>
<evidence type="ECO:0000256" key="1">
    <source>
        <dbReference type="ARBA" id="ARBA00004294"/>
    </source>
</evidence>
<evidence type="ECO:0000259" key="8">
    <source>
        <dbReference type="Pfam" id="PF11801"/>
    </source>
</evidence>
<dbReference type="PANTHER" id="PTHR12289:SF41">
    <property type="entry name" value="FAILED AXON CONNECTIONS-RELATED"/>
    <property type="match status" value="1"/>
</dbReference>
<protein>
    <submittedName>
        <fullName evidence="9">ARAD1C27830p</fullName>
    </submittedName>
</protein>
<dbReference type="GO" id="GO:0015031">
    <property type="term" value="P:protein transport"/>
    <property type="evidence" value="ECO:0007669"/>
    <property type="project" value="UniProtKB-KW"/>
</dbReference>
<keyword evidence="4" id="KW-0653">Protein transport</keyword>
<dbReference type="InterPro" id="IPR031317">
    <property type="entry name" value="Tom37_C"/>
</dbReference>
<name>A0A060T7F1_BLAAD</name>
<feature type="domain" description="Tom37 C-terminal" evidence="8">
    <location>
        <begin position="176"/>
        <end position="287"/>
    </location>
</feature>